<feature type="transmembrane region" description="Helical" evidence="2">
    <location>
        <begin position="236"/>
        <end position="254"/>
    </location>
</feature>
<reference evidence="3" key="1">
    <citation type="submission" date="2023-06" db="EMBL/GenBank/DDBJ databases">
        <title>Genome-scale phylogeny and comparative genomics of the fungal order Sordariales.</title>
        <authorList>
            <consortium name="Lawrence Berkeley National Laboratory"/>
            <person name="Hensen N."/>
            <person name="Bonometti L."/>
            <person name="Westerberg I."/>
            <person name="Brannstrom I.O."/>
            <person name="Guillou S."/>
            <person name="Cros-Aarteil S."/>
            <person name="Calhoun S."/>
            <person name="Haridas S."/>
            <person name="Kuo A."/>
            <person name="Mondo S."/>
            <person name="Pangilinan J."/>
            <person name="Riley R."/>
            <person name="Labutti K."/>
            <person name="Andreopoulos B."/>
            <person name="Lipzen A."/>
            <person name="Chen C."/>
            <person name="Yanf M."/>
            <person name="Daum C."/>
            <person name="Ng V."/>
            <person name="Clum A."/>
            <person name="Steindorff A."/>
            <person name="Ohm R."/>
            <person name="Martin F."/>
            <person name="Silar P."/>
            <person name="Natvig D."/>
            <person name="Lalanne C."/>
            <person name="Gautier V."/>
            <person name="Ament-Velasquez S.L."/>
            <person name="Kruys A."/>
            <person name="Hutchinson M.I."/>
            <person name="Powell A.J."/>
            <person name="Barry K."/>
            <person name="Miller A.N."/>
            <person name="Grigoriev I.V."/>
            <person name="Debuchy R."/>
            <person name="Gladieux P."/>
            <person name="Thoren M.H."/>
            <person name="Johannesson H."/>
        </authorList>
    </citation>
    <scope>NUCLEOTIDE SEQUENCE</scope>
    <source>
        <strain evidence="3">PSN4</strain>
    </source>
</reference>
<keyword evidence="2" id="KW-1133">Transmembrane helix</keyword>
<proteinExistence type="predicted"/>
<feature type="region of interest" description="Disordered" evidence="1">
    <location>
        <begin position="265"/>
        <end position="297"/>
    </location>
</feature>
<gene>
    <name evidence="3" type="ORF">QBC47DRAFT_445581</name>
</gene>
<feature type="transmembrane region" description="Helical" evidence="2">
    <location>
        <begin position="86"/>
        <end position="109"/>
    </location>
</feature>
<name>A0AAJ0BCT3_9PEZI</name>
<evidence type="ECO:0000256" key="1">
    <source>
        <dbReference type="SAM" id="MobiDB-lite"/>
    </source>
</evidence>
<evidence type="ECO:0000313" key="3">
    <source>
        <dbReference type="EMBL" id="KAK1755485.1"/>
    </source>
</evidence>
<keyword evidence="4" id="KW-1185">Reference proteome</keyword>
<feature type="transmembrane region" description="Helical" evidence="2">
    <location>
        <begin position="55"/>
        <end position="80"/>
    </location>
</feature>
<feature type="transmembrane region" description="Helical" evidence="2">
    <location>
        <begin position="200"/>
        <end position="224"/>
    </location>
</feature>
<evidence type="ECO:0000256" key="2">
    <source>
        <dbReference type="SAM" id="Phobius"/>
    </source>
</evidence>
<keyword evidence="2" id="KW-0812">Transmembrane</keyword>
<feature type="region of interest" description="Disordered" evidence="1">
    <location>
        <begin position="311"/>
        <end position="391"/>
    </location>
</feature>
<dbReference type="EMBL" id="MU839833">
    <property type="protein sequence ID" value="KAK1755485.1"/>
    <property type="molecule type" value="Genomic_DNA"/>
</dbReference>
<evidence type="ECO:0000313" key="4">
    <source>
        <dbReference type="Proteomes" id="UP001239445"/>
    </source>
</evidence>
<feature type="compositionally biased region" description="Polar residues" evidence="1">
    <location>
        <begin position="361"/>
        <end position="391"/>
    </location>
</feature>
<protein>
    <recommendedName>
        <fullName evidence="5">Transmembrane protein</fullName>
    </recommendedName>
</protein>
<feature type="transmembrane region" description="Helical" evidence="2">
    <location>
        <begin position="170"/>
        <end position="188"/>
    </location>
</feature>
<evidence type="ECO:0008006" key="5">
    <source>
        <dbReference type="Google" id="ProtNLM"/>
    </source>
</evidence>
<keyword evidence="2" id="KW-0472">Membrane</keyword>
<dbReference type="PANTHER" id="PTHR35179:SF1">
    <property type="entry name" value="INTEGRAL MEMBRANE PROTEIN"/>
    <property type="match status" value="1"/>
</dbReference>
<dbReference type="Proteomes" id="UP001239445">
    <property type="component" value="Unassembled WGS sequence"/>
</dbReference>
<feature type="compositionally biased region" description="Low complexity" evidence="1">
    <location>
        <begin position="265"/>
        <end position="280"/>
    </location>
</feature>
<feature type="transmembrane region" description="Helical" evidence="2">
    <location>
        <begin position="20"/>
        <end position="43"/>
    </location>
</feature>
<sequence>MAGTLIPPWYTSPVLERADVILSSFLWGFTMCLAIFAGAKAYRQTYRSWKRRRSFTLYIVMIWLELVTGVIVAVVCWFYIEDWIQPSFWFFFGMLIMWAIEIQCLTQILANRISLVLYDHEKARKIKLGVAIAIGLINISVFIVWIPARLQISEKWIFANNIWDRAEKCIFLVIDLSLNAYFMWLIKIKLIANGLTRYRLVYRFNLGMVCLSITIDAAIIGIMSLRDDTVYIQAHAMAYIMKLYIEMNLAELIAKVIKKSNQQRNNSYENDNSYYYNNNDIEQQPEPEPNNDQTDENYTREWRRTITKVLKPTVGGGGQMHDLDTSVLDDDDDDDDYHPDVSQAAASVTCPERAHIRKESGGSSSLDPLENQSSTCTCHGTSSRDYATTTV</sequence>
<feature type="transmembrane region" description="Helical" evidence="2">
    <location>
        <begin position="130"/>
        <end position="150"/>
    </location>
</feature>
<dbReference type="AlphaFoldDB" id="A0AAJ0BCT3"/>
<feature type="compositionally biased region" description="Acidic residues" evidence="1">
    <location>
        <begin position="327"/>
        <end position="337"/>
    </location>
</feature>
<organism evidence="3 4">
    <name type="scientific">Echria macrotheca</name>
    <dbReference type="NCBI Taxonomy" id="438768"/>
    <lineage>
        <taxon>Eukaryota</taxon>
        <taxon>Fungi</taxon>
        <taxon>Dikarya</taxon>
        <taxon>Ascomycota</taxon>
        <taxon>Pezizomycotina</taxon>
        <taxon>Sordariomycetes</taxon>
        <taxon>Sordariomycetidae</taxon>
        <taxon>Sordariales</taxon>
        <taxon>Schizotheciaceae</taxon>
        <taxon>Echria</taxon>
    </lineage>
</organism>
<dbReference type="PANTHER" id="PTHR35179">
    <property type="entry name" value="PROTEIN CBG02620"/>
    <property type="match status" value="1"/>
</dbReference>
<comment type="caution">
    <text evidence="3">The sequence shown here is derived from an EMBL/GenBank/DDBJ whole genome shotgun (WGS) entry which is preliminary data.</text>
</comment>
<accession>A0AAJ0BCT3</accession>